<dbReference type="RefSeq" id="WP_024371693.1">
    <property type="nucleotide sequence ID" value="NZ_UGGP01000001.1"/>
</dbReference>
<dbReference type="OrthoDB" id="2352988at2"/>
<proteinExistence type="predicted"/>
<dbReference type="Proteomes" id="UP000254060">
    <property type="component" value="Unassembled WGS sequence"/>
</dbReference>
<gene>
    <name evidence="1" type="ORF">NCTC13163_02490</name>
</gene>
<accession>A0A377FW71</accession>
<evidence type="ECO:0000313" key="1">
    <source>
        <dbReference type="EMBL" id="STO09092.1"/>
    </source>
</evidence>
<name>A0A377FW71_9BACL</name>
<organism evidence="1 2">
    <name type="scientific">Exiguobacterium aurantiacum</name>
    <dbReference type="NCBI Taxonomy" id="33987"/>
    <lineage>
        <taxon>Bacteria</taxon>
        <taxon>Bacillati</taxon>
        <taxon>Bacillota</taxon>
        <taxon>Bacilli</taxon>
        <taxon>Bacillales</taxon>
        <taxon>Bacillales Family XII. Incertae Sedis</taxon>
        <taxon>Exiguobacterium</taxon>
    </lineage>
</organism>
<sequence length="123" mass="13939">MNGKITLGLISAFALVSFVFGLSLATFVDYRINEEQVVLERLTTHKKIGPTEILSTEVDFHLNGSNYALRFADEPHITYWFKVDDREIQFDRIASLDPRDIGLRTALFEEMPPLAMESTTAAE</sequence>
<dbReference type="AlphaFoldDB" id="A0A377FW71"/>
<evidence type="ECO:0000313" key="2">
    <source>
        <dbReference type="Proteomes" id="UP000254060"/>
    </source>
</evidence>
<dbReference type="EMBL" id="UGGP01000001">
    <property type="protein sequence ID" value="STO09092.1"/>
    <property type="molecule type" value="Genomic_DNA"/>
</dbReference>
<protein>
    <submittedName>
        <fullName evidence="1">Uncharacterized protein</fullName>
    </submittedName>
</protein>
<reference evidence="1 2" key="1">
    <citation type="submission" date="2018-06" db="EMBL/GenBank/DDBJ databases">
        <authorList>
            <consortium name="Pathogen Informatics"/>
            <person name="Doyle S."/>
        </authorList>
    </citation>
    <scope>NUCLEOTIDE SEQUENCE [LARGE SCALE GENOMIC DNA]</scope>
    <source>
        <strain evidence="1 2">NCTC13163</strain>
    </source>
</reference>